<proteinExistence type="predicted"/>
<dbReference type="Proteomes" id="UP000232003">
    <property type="component" value="Plasmid pNFSY08"/>
</dbReference>
<evidence type="ECO:0000313" key="2">
    <source>
        <dbReference type="Proteomes" id="UP000232003"/>
    </source>
</evidence>
<organism evidence="1 2">
    <name type="scientific">Nostoc flagelliforme CCNUN1</name>
    <dbReference type="NCBI Taxonomy" id="2038116"/>
    <lineage>
        <taxon>Bacteria</taxon>
        <taxon>Bacillati</taxon>
        <taxon>Cyanobacteriota</taxon>
        <taxon>Cyanophyceae</taxon>
        <taxon>Nostocales</taxon>
        <taxon>Nostocaceae</taxon>
        <taxon>Nostoc</taxon>
    </lineage>
</organism>
<evidence type="ECO:0000313" key="1">
    <source>
        <dbReference type="EMBL" id="AUB44638.1"/>
    </source>
</evidence>
<protein>
    <submittedName>
        <fullName evidence="1">Uncharacterized protein</fullName>
    </submittedName>
</protein>
<keyword evidence="2" id="KW-1185">Reference proteome</keyword>
<accession>A0A2K8TAB2</accession>
<name>A0A2K8TAB2_9NOSO</name>
<dbReference type="KEGG" id="nfl:COO91_10876"/>
<keyword evidence="1" id="KW-0614">Plasmid</keyword>
<dbReference type="AlphaFoldDB" id="A0A2K8TAB2"/>
<gene>
    <name evidence="1" type="ORF">COO91_10876</name>
</gene>
<reference evidence="1 2" key="1">
    <citation type="submission" date="2017-11" db="EMBL/GenBank/DDBJ databases">
        <title>Complete genome of a free-living desiccation-tolerant cyanobacterium and its photosynthetic adaptation to extreme terrestrial habitat.</title>
        <authorList>
            <person name="Shang J."/>
        </authorList>
    </citation>
    <scope>NUCLEOTIDE SEQUENCE [LARGE SCALE GENOMIC DNA]</scope>
    <source>
        <strain evidence="1 2">CCNUN1</strain>
        <plasmid evidence="2">pnfsy08</plasmid>
    </source>
</reference>
<geneLocation type="plasmid" evidence="2">
    <name>pnfsy08</name>
</geneLocation>
<sequence length="55" mass="6204">MSLLRFRRKAETLEFYNQSLPLSRAVGDSLSSSPLSSLPFIPNTQCPTYSRLQQA</sequence>
<dbReference type="EMBL" id="CP024793">
    <property type="protein sequence ID" value="AUB44638.1"/>
    <property type="molecule type" value="Genomic_DNA"/>
</dbReference>